<dbReference type="AlphaFoldDB" id="A0A6F9DE01"/>
<evidence type="ECO:0000256" key="9">
    <source>
        <dbReference type="RuleBase" id="RU366046"/>
    </source>
</evidence>
<comment type="catalytic activity">
    <reaction evidence="1">
        <text>UDP-N-acetyl-alpha-D-glucosamine = UDP-N-acetyl-alpha-D-galactosamine</text>
        <dbReference type="Rhea" id="RHEA:20517"/>
        <dbReference type="ChEBI" id="CHEBI:57705"/>
        <dbReference type="ChEBI" id="CHEBI:67138"/>
        <dbReference type="EC" id="5.1.3.7"/>
    </reaction>
</comment>
<dbReference type="GO" id="GO:0003974">
    <property type="term" value="F:UDP-N-acetylglucosamine 4-epimerase activity"/>
    <property type="evidence" value="ECO:0007669"/>
    <property type="project" value="UniProtKB-EC"/>
</dbReference>
<dbReference type="PRINTS" id="PR01713">
    <property type="entry name" value="NUCEPIMERASE"/>
</dbReference>
<dbReference type="GO" id="GO:0003978">
    <property type="term" value="F:UDP-glucose 4-epimerase activity"/>
    <property type="evidence" value="ECO:0007669"/>
    <property type="project" value="UniProtKB-UniRule"/>
</dbReference>
<keyword evidence="7" id="KW-0299">Galactose metabolism</keyword>
<dbReference type="InterPro" id="IPR016040">
    <property type="entry name" value="NAD(P)-bd_dom"/>
</dbReference>
<comment type="cofactor">
    <cofactor evidence="3 9">
        <name>NAD(+)</name>
        <dbReference type="ChEBI" id="CHEBI:57540"/>
    </cofactor>
</comment>
<dbReference type="EC" id="5.1.3.2" evidence="9"/>
<name>A0A6F9DE01_9ASCI</name>
<dbReference type="InterPro" id="IPR036291">
    <property type="entry name" value="NAD(P)-bd_dom_sf"/>
</dbReference>
<dbReference type="NCBIfam" id="TIGR01179">
    <property type="entry name" value="galE"/>
    <property type="match status" value="1"/>
</dbReference>
<feature type="domain" description="NAD(P)-binding" evidence="10">
    <location>
        <begin position="11"/>
        <end position="344"/>
    </location>
</feature>
<dbReference type="Gene3D" id="3.40.50.720">
    <property type="entry name" value="NAD(P)-binding Rossmann-like Domain"/>
    <property type="match status" value="1"/>
</dbReference>
<evidence type="ECO:0000256" key="3">
    <source>
        <dbReference type="ARBA" id="ARBA00001911"/>
    </source>
</evidence>
<evidence type="ECO:0000256" key="1">
    <source>
        <dbReference type="ARBA" id="ARBA00000014"/>
    </source>
</evidence>
<dbReference type="EMBL" id="LR785346">
    <property type="protein sequence ID" value="CAB3248180.1"/>
    <property type="molecule type" value="mRNA"/>
</dbReference>
<evidence type="ECO:0000256" key="8">
    <source>
        <dbReference type="ARBA" id="ARBA00023235"/>
    </source>
</evidence>
<comment type="similarity">
    <text evidence="9">Belongs to the NAD(P)-dependent epimerase/dehydratase family.</text>
</comment>
<dbReference type="GO" id="GO:0005829">
    <property type="term" value="C:cytosol"/>
    <property type="evidence" value="ECO:0007669"/>
    <property type="project" value="TreeGrafter"/>
</dbReference>
<comment type="function">
    <text evidence="4">Catalyzes two distinct but analogous reactions: the reversible epimerization of UDP-glucose to UDP-galactose and the reversible epimerization of UDP-N-acetylglucosamine to UDP-N-acetylgalactosamine. The reaction with UDP-Gal plays a critical role in the Leloir pathway of galactose catabolism in which galactose is converted to the glycolytic intermediate glucose 6-phosphate. It contributes to the catabolism of dietary galactose and enables the endogenous biosynthesis of both UDP-Gal and UDP-GalNAc when exogenous sources are limited. Both UDP-sugar interconversions are important in the synthesis of glycoproteins and glycolipids.</text>
</comment>
<evidence type="ECO:0000313" key="11">
    <source>
        <dbReference type="EMBL" id="CAB3248180.1"/>
    </source>
</evidence>
<comment type="catalytic activity">
    <reaction evidence="2 9">
        <text>UDP-alpha-D-glucose = UDP-alpha-D-galactose</text>
        <dbReference type="Rhea" id="RHEA:22168"/>
        <dbReference type="ChEBI" id="CHEBI:58885"/>
        <dbReference type="ChEBI" id="CHEBI:66914"/>
        <dbReference type="EC" id="5.1.3.2"/>
    </reaction>
</comment>
<evidence type="ECO:0000259" key="10">
    <source>
        <dbReference type="Pfam" id="PF16363"/>
    </source>
</evidence>
<evidence type="ECO:0000256" key="4">
    <source>
        <dbReference type="ARBA" id="ARBA00002760"/>
    </source>
</evidence>
<gene>
    <name evidence="11" type="primary">Gale-002</name>
</gene>
<dbReference type="SUPFAM" id="SSF51735">
    <property type="entry name" value="NAD(P)-binding Rossmann-fold domains"/>
    <property type="match status" value="1"/>
</dbReference>
<comment type="subunit">
    <text evidence="9">Homodimer.</text>
</comment>
<reference evidence="11" key="1">
    <citation type="submission" date="2020-04" db="EMBL/GenBank/DDBJ databases">
        <authorList>
            <person name="Neveu A P."/>
        </authorList>
    </citation>
    <scope>NUCLEOTIDE SEQUENCE</scope>
    <source>
        <tissue evidence="11">Whole embryo</tissue>
    </source>
</reference>
<dbReference type="PANTHER" id="PTHR43725:SF47">
    <property type="entry name" value="UDP-GLUCOSE 4-EPIMERASE"/>
    <property type="match status" value="1"/>
</dbReference>
<dbReference type="Gene3D" id="3.90.25.10">
    <property type="entry name" value="UDP-galactose 4-epimerase, domain 1"/>
    <property type="match status" value="1"/>
</dbReference>
<keyword evidence="6 9" id="KW-0520">NAD</keyword>
<evidence type="ECO:0000256" key="6">
    <source>
        <dbReference type="ARBA" id="ARBA00023027"/>
    </source>
</evidence>
<dbReference type="InterPro" id="IPR005886">
    <property type="entry name" value="UDP_G4E"/>
</dbReference>
<accession>A0A6F9DE01</accession>
<comment type="pathway">
    <text evidence="5 9">Carbohydrate metabolism; galactose metabolism.</text>
</comment>
<dbReference type="CDD" id="cd05247">
    <property type="entry name" value="UDP_G4E_1_SDR_e"/>
    <property type="match status" value="1"/>
</dbReference>
<protein>
    <recommendedName>
        <fullName evidence="9">UDP-glucose 4-epimerase</fullName>
        <ecNumber evidence="9">5.1.3.2</ecNumber>
    </recommendedName>
</protein>
<evidence type="ECO:0000256" key="2">
    <source>
        <dbReference type="ARBA" id="ARBA00000083"/>
    </source>
</evidence>
<keyword evidence="8 9" id="KW-0413">Isomerase</keyword>
<keyword evidence="9" id="KW-0119">Carbohydrate metabolism</keyword>
<dbReference type="NCBIfam" id="NF007956">
    <property type="entry name" value="PRK10675.1"/>
    <property type="match status" value="1"/>
</dbReference>
<dbReference type="UniPathway" id="UPA00214"/>
<dbReference type="GO" id="GO:0033499">
    <property type="term" value="P:galactose catabolic process via UDP-galactose, Leloir pathway"/>
    <property type="evidence" value="ECO:0007669"/>
    <property type="project" value="TreeGrafter"/>
</dbReference>
<dbReference type="PANTHER" id="PTHR43725">
    <property type="entry name" value="UDP-GLUCOSE 4-EPIMERASE"/>
    <property type="match status" value="1"/>
</dbReference>
<sequence length="365" mass="40071">MNGFLKTKAVLVTGGAGFIGSHTVVELLQENETVVVIDNLSNAASDANNLPPAISRIKSIVTSSQAKNLHFIKGGYGDKSMLDKVFKKYNIQAVIHFGGFKAVGESKQLPLMYYRNNVAETLNLIKAMNEHNVKNMIFSSSATVYSEGPPEDLPLVEESPLGNCTCPYASTKLFIENILRDVTMSDDGWKVMALRYFNPVGAHKSGKIGEDPKGIPNNLMPYIAQVAVGRRKHLNVFGNDYPTIDGTGVRDYVHVVDVAKGHTAALHALDAMKSGFRAYNLGSGRGTSVLEMVQIFSEVSGVEIKTQIKERRPGDVAIFYCDPARAWNELGWKTEKTVHDMCADLWTFQQNNPNGYVSAEYNGKT</sequence>
<dbReference type="Pfam" id="PF16363">
    <property type="entry name" value="GDP_Man_Dehyd"/>
    <property type="match status" value="1"/>
</dbReference>
<organism evidence="11">
    <name type="scientific">Phallusia mammillata</name>
    <dbReference type="NCBI Taxonomy" id="59560"/>
    <lineage>
        <taxon>Eukaryota</taxon>
        <taxon>Metazoa</taxon>
        <taxon>Chordata</taxon>
        <taxon>Tunicata</taxon>
        <taxon>Ascidiacea</taxon>
        <taxon>Phlebobranchia</taxon>
        <taxon>Ascidiidae</taxon>
        <taxon>Phallusia</taxon>
    </lineage>
</organism>
<evidence type="ECO:0000256" key="7">
    <source>
        <dbReference type="ARBA" id="ARBA00023144"/>
    </source>
</evidence>
<proteinExistence type="evidence at transcript level"/>
<evidence type="ECO:0000256" key="5">
    <source>
        <dbReference type="ARBA" id="ARBA00004947"/>
    </source>
</evidence>